<proteinExistence type="predicted"/>
<dbReference type="EMBL" id="CZCS02000208">
    <property type="protein sequence ID" value="VXD22646.1"/>
    <property type="molecule type" value="Genomic_DNA"/>
</dbReference>
<comment type="caution">
    <text evidence="2">The sequence shown here is derived from an EMBL/GenBank/DDBJ whole genome shotgun (WGS) entry which is preliminary data.</text>
</comment>
<keyword evidence="1" id="KW-0472">Membrane</keyword>
<feature type="transmembrane region" description="Helical" evidence="1">
    <location>
        <begin position="436"/>
        <end position="456"/>
    </location>
</feature>
<reference evidence="2" key="1">
    <citation type="submission" date="2019-10" db="EMBL/GenBank/DDBJ databases">
        <authorList>
            <consortium name="Genoscope - CEA"/>
            <person name="William W."/>
        </authorList>
    </citation>
    <scope>NUCLEOTIDE SEQUENCE [LARGE SCALE GENOMIC DNA]</scope>
    <source>
        <strain evidence="2">BBR_PRJEB10994</strain>
    </source>
</reference>
<protein>
    <submittedName>
        <fullName evidence="2">Uncharacterized protein</fullName>
    </submittedName>
</protein>
<evidence type="ECO:0000313" key="3">
    <source>
        <dbReference type="Proteomes" id="UP000182190"/>
    </source>
</evidence>
<sequence length="487" mass="54815">MDHQACRMGKNYSGFLPNLLIFKYSMDIFFGSIPSIPDLTHPNELIELGSIVIKTLTQLAIFLIAIGVILSLINWSVKRPGYSISIPTIKTALEQYLKWMQTLPHLILIVLVITSGFFFCSTLANRYHNWEQQRITQIATTVAGERLEQTAPKIRYEIEEAFTDYRYVDGNTVEVKSTRIVPRWMTLAGSQIQVKINQTTSPDTKQWIYSIDFAGEYQVKNQLKGVSDFFFEVPPPYGYLLLQDFQVEQNGKPLVQVNPGDYGFPFKLSPGETTNFKVIYQAQGAPRWVYQPGDQLLSNFSLNVLANFPDAEFAGAVPTVTKEGKENRQLSWIYEGNISVRNPLGIFTATDPIRNTGVIPRLLLLAPAIFLWWIILLYLSLPLTFRDVAIVAGLFFACLLTLTYGSRLIDAKLAWMLISPVLLLAVWGLGKNRQGSWVAIICTISGGILPIFGLLVPYSGITLSLAGLLSGIWLAFQHWYELGQRKI</sequence>
<keyword evidence="3" id="KW-1185">Reference proteome</keyword>
<dbReference type="AlphaFoldDB" id="A0A7Z9E2S4"/>
<feature type="transmembrane region" description="Helical" evidence="1">
    <location>
        <begin position="362"/>
        <end position="381"/>
    </location>
</feature>
<feature type="transmembrane region" description="Helical" evidence="1">
    <location>
        <begin position="103"/>
        <end position="124"/>
    </location>
</feature>
<feature type="transmembrane region" description="Helical" evidence="1">
    <location>
        <begin position="413"/>
        <end position="430"/>
    </location>
</feature>
<dbReference type="Proteomes" id="UP000182190">
    <property type="component" value="Unassembled WGS sequence"/>
</dbReference>
<keyword evidence="1" id="KW-0812">Transmembrane</keyword>
<accession>A0A7Z9E2S4</accession>
<evidence type="ECO:0000313" key="2">
    <source>
        <dbReference type="EMBL" id="VXD22646.1"/>
    </source>
</evidence>
<keyword evidence="1" id="KW-1133">Transmembrane helix</keyword>
<evidence type="ECO:0000256" key="1">
    <source>
        <dbReference type="SAM" id="Phobius"/>
    </source>
</evidence>
<organism evidence="2 3">
    <name type="scientific">Planktothrix paucivesiculata PCC 9631</name>
    <dbReference type="NCBI Taxonomy" id="671071"/>
    <lineage>
        <taxon>Bacteria</taxon>
        <taxon>Bacillati</taxon>
        <taxon>Cyanobacteriota</taxon>
        <taxon>Cyanophyceae</taxon>
        <taxon>Oscillatoriophycideae</taxon>
        <taxon>Oscillatoriales</taxon>
        <taxon>Microcoleaceae</taxon>
        <taxon>Planktothrix</taxon>
    </lineage>
</organism>
<gene>
    <name evidence="2" type="ORF">PL9631_660179</name>
</gene>
<feature type="transmembrane region" description="Helical" evidence="1">
    <location>
        <begin position="387"/>
        <end position="406"/>
    </location>
</feature>
<name>A0A7Z9E2S4_9CYAN</name>
<feature type="transmembrane region" description="Helical" evidence="1">
    <location>
        <begin position="463"/>
        <end position="480"/>
    </location>
</feature>
<feature type="transmembrane region" description="Helical" evidence="1">
    <location>
        <begin position="59"/>
        <end position="77"/>
    </location>
</feature>